<dbReference type="EMBL" id="SRPO01000182">
    <property type="protein sequence ID" value="KAG5937485.1"/>
    <property type="molecule type" value="Genomic_DNA"/>
</dbReference>
<accession>A0A9P7SGF0</accession>
<feature type="region of interest" description="Disordered" evidence="1">
    <location>
        <begin position="1"/>
        <end position="20"/>
    </location>
</feature>
<sequence length="636" mass="70760">MMDELPEPTSPPPPALPITNRRDTLQLLLTTSRPRSPQTGSALSNSEPSLRFPRPLGNRRLANWISTSTPDMMDVTAEPEESGLAESAYELIATPVDQHLHDDQYTGSTSESVGSLEFQPSDDVHSLTGTEHTYDDESIIDDDSEPLARSMIREEAVDVYNEHNAPLQEEPFDPESESEAEALSHSSLEYTQHILKAPSILTPEASNIWEPCAEKPPRLGSREEALKYQLTSVYDAFFRFWDFAAGTVSAVLPGIIFAALFTLLINHLYPSPVQFVNDPRSVATSTIVAATTPAVIYTSRSTSTTPSAPETPMQRYTTPGKSTSLIVINDGASDDWLFSSKKPEIQFTPLGQSVIMVHVASDVTHAWLKNKQCLFMTTDREGQQVKTTFVRSSDGFTVKFPKNETHGVVKLTVQATCRPSVTKSVKIHFGKGIMEEAYEMTRNLASDISGLVPVAAHEAEKCLIGAKKSFSAISDSVTSSVVTASDNLLCSIRDSVHRMQVLVGEQPWSLPRSTQEAITSLSLVLDSLRTQIMHKLKEAPALETSIRDSMSHARLRLLTAQIAAKMWWLGISGQKSKRDEYGQKAKMFMDSMRDKGQDEKNRPHRAQWHQREHLRHRKCSAWSKRGLCKGYERREC</sequence>
<keyword evidence="3" id="KW-1185">Reference proteome</keyword>
<evidence type="ECO:0000313" key="3">
    <source>
        <dbReference type="Proteomes" id="UP000706124"/>
    </source>
</evidence>
<dbReference type="AlphaFoldDB" id="A0A9P7SGF0"/>
<dbReference type="OrthoDB" id="4925544at2759"/>
<evidence type="ECO:0000256" key="1">
    <source>
        <dbReference type="SAM" id="MobiDB-lite"/>
    </source>
</evidence>
<organism evidence="2 3">
    <name type="scientific">Claviceps pazoutovae</name>
    <dbReference type="NCBI Taxonomy" id="1649127"/>
    <lineage>
        <taxon>Eukaryota</taxon>
        <taxon>Fungi</taxon>
        <taxon>Dikarya</taxon>
        <taxon>Ascomycota</taxon>
        <taxon>Pezizomycotina</taxon>
        <taxon>Sordariomycetes</taxon>
        <taxon>Hypocreomycetidae</taxon>
        <taxon>Hypocreales</taxon>
        <taxon>Clavicipitaceae</taxon>
        <taxon>Claviceps</taxon>
    </lineage>
</organism>
<comment type="caution">
    <text evidence="2">The sequence shown here is derived from an EMBL/GenBank/DDBJ whole genome shotgun (WGS) entry which is preliminary data.</text>
</comment>
<name>A0A9P7SGF0_9HYPO</name>
<reference evidence="2 3" key="1">
    <citation type="journal article" date="2020" name="bioRxiv">
        <title>Whole genome comparisons of ergot fungi reveals the divergence and evolution of species within the genus Claviceps are the result of varying mechanisms driving genome evolution and host range expansion.</title>
        <authorList>
            <person name="Wyka S.A."/>
            <person name="Mondo S.J."/>
            <person name="Liu M."/>
            <person name="Dettman J."/>
            <person name="Nalam V."/>
            <person name="Broders K.D."/>
        </authorList>
    </citation>
    <scope>NUCLEOTIDE SEQUENCE [LARGE SCALE GENOMIC DNA]</scope>
    <source>
        <strain evidence="2 3">CCC 1485</strain>
    </source>
</reference>
<feature type="compositionally biased region" description="Polar residues" evidence="1">
    <location>
        <begin position="30"/>
        <end position="48"/>
    </location>
</feature>
<protein>
    <submittedName>
        <fullName evidence="2">Uncharacterized protein</fullName>
    </submittedName>
</protein>
<dbReference type="Proteomes" id="UP000706124">
    <property type="component" value="Unassembled WGS sequence"/>
</dbReference>
<evidence type="ECO:0000313" key="2">
    <source>
        <dbReference type="EMBL" id="KAG5937485.1"/>
    </source>
</evidence>
<proteinExistence type="predicted"/>
<feature type="region of interest" description="Disordered" evidence="1">
    <location>
        <begin position="30"/>
        <end position="56"/>
    </location>
</feature>
<gene>
    <name evidence="2" type="ORF">E4U60_001924</name>
</gene>